<dbReference type="Proteomes" id="UP000276133">
    <property type="component" value="Unassembled WGS sequence"/>
</dbReference>
<gene>
    <name evidence="1" type="ORF">BpHYR1_002843</name>
</gene>
<keyword evidence="2" id="KW-1185">Reference proteome</keyword>
<protein>
    <submittedName>
        <fullName evidence="1">Uncharacterized protein</fullName>
    </submittedName>
</protein>
<evidence type="ECO:0000313" key="2">
    <source>
        <dbReference type="Proteomes" id="UP000276133"/>
    </source>
</evidence>
<accession>A0A3M7Q3Q8</accession>
<dbReference type="AlphaFoldDB" id="A0A3M7Q3Q8"/>
<evidence type="ECO:0000313" key="1">
    <source>
        <dbReference type="EMBL" id="RNA06086.1"/>
    </source>
</evidence>
<organism evidence="1 2">
    <name type="scientific">Brachionus plicatilis</name>
    <name type="common">Marine rotifer</name>
    <name type="synonym">Brachionus muelleri</name>
    <dbReference type="NCBI Taxonomy" id="10195"/>
    <lineage>
        <taxon>Eukaryota</taxon>
        <taxon>Metazoa</taxon>
        <taxon>Spiralia</taxon>
        <taxon>Gnathifera</taxon>
        <taxon>Rotifera</taxon>
        <taxon>Eurotatoria</taxon>
        <taxon>Monogononta</taxon>
        <taxon>Pseudotrocha</taxon>
        <taxon>Ploima</taxon>
        <taxon>Brachionidae</taxon>
        <taxon>Brachionus</taxon>
    </lineage>
</organism>
<feature type="non-terminal residue" evidence="1">
    <location>
        <position position="295"/>
    </location>
</feature>
<dbReference type="EMBL" id="REGN01007496">
    <property type="protein sequence ID" value="RNA06086.1"/>
    <property type="molecule type" value="Genomic_DNA"/>
</dbReference>
<comment type="caution">
    <text evidence="1">The sequence shown here is derived from an EMBL/GenBank/DDBJ whole genome shotgun (WGS) entry which is preliminary data.</text>
</comment>
<sequence>IGEGELEEPDESVLRVELFLSGSVFEIDVNNSVEVVFILVVAAKKVELLLGDIDDLVVVKDELITVEVVTEVLRVAVESLEKLELVVLVLLEEILRRDALEIVENVEERESLVVVVVEIEVEVVVCDAVIVAVVVVVVEDSVVEDDFGVDVVEDDVVVVVCDAVIVVEDSVVEDDFGVDVVEDDVVVVVCDAVIVVEESVVEDDFGVDVVEDDVVVVVCDAVIVVEDSVVEDDFAVDDVEDDVEAVVSDAVIVVVIVEDVVVDEDADELKISIWSKPKYPVSPALFKRTKSTTNF</sequence>
<reference evidence="1 2" key="1">
    <citation type="journal article" date="2018" name="Sci. Rep.">
        <title>Genomic signatures of local adaptation to the degree of environmental predictability in rotifers.</title>
        <authorList>
            <person name="Franch-Gras L."/>
            <person name="Hahn C."/>
            <person name="Garcia-Roger E.M."/>
            <person name="Carmona M.J."/>
            <person name="Serra M."/>
            <person name="Gomez A."/>
        </authorList>
    </citation>
    <scope>NUCLEOTIDE SEQUENCE [LARGE SCALE GENOMIC DNA]</scope>
    <source>
        <strain evidence="1">HYR1</strain>
    </source>
</reference>
<proteinExistence type="predicted"/>
<name>A0A3M7Q3Q8_BRAPC</name>
<feature type="non-terminal residue" evidence="1">
    <location>
        <position position="1"/>
    </location>
</feature>